<dbReference type="GO" id="GO:0005840">
    <property type="term" value="C:ribosome"/>
    <property type="evidence" value="ECO:0007669"/>
    <property type="project" value="UniProtKB-KW"/>
</dbReference>
<keyword evidence="7" id="KW-0689">Ribosomal protein</keyword>
<dbReference type="RefSeq" id="WP_274261448.1">
    <property type="nucleotide sequence ID" value="NZ_CP117884.1"/>
</dbReference>
<accession>A0ABY7WT81</accession>
<keyword evidence="3 7" id="KW-0808">Transferase</keyword>
<evidence type="ECO:0000256" key="4">
    <source>
        <dbReference type="ARBA" id="ARBA00023315"/>
    </source>
</evidence>
<name>A0ABY7WT81_9LACO</name>
<protein>
    <submittedName>
        <fullName evidence="7">Ribosomal protein S18-alanine N-acetyltransferase</fullName>
        <ecNumber evidence="7">2.3.1.266</ecNumber>
    </submittedName>
</protein>
<keyword evidence="4 7" id="KW-0012">Acyltransferase</keyword>
<dbReference type="GO" id="GO:0008999">
    <property type="term" value="F:protein-N-terminal-alanine acetyltransferase activity"/>
    <property type="evidence" value="ECO:0007669"/>
    <property type="project" value="UniProtKB-EC"/>
</dbReference>
<feature type="domain" description="N-acetyltransferase" evidence="6">
    <location>
        <begin position="31"/>
        <end position="179"/>
    </location>
</feature>
<dbReference type="InterPro" id="IPR050680">
    <property type="entry name" value="YpeA/RimI_acetyltransf"/>
</dbReference>
<dbReference type="PROSITE" id="PS51186">
    <property type="entry name" value="GNAT"/>
    <property type="match status" value="1"/>
</dbReference>
<keyword evidence="8" id="KW-1185">Reference proteome</keyword>
<evidence type="ECO:0000256" key="3">
    <source>
        <dbReference type="ARBA" id="ARBA00022679"/>
    </source>
</evidence>
<reference evidence="7 8" key="1">
    <citation type="submission" date="2023-02" db="EMBL/GenBank/DDBJ databases">
        <title>Genome sequence of Lacticaseibacillus sp. KACC 23028.</title>
        <authorList>
            <person name="Kim S."/>
            <person name="Heo J."/>
            <person name="Kwon S.-W."/>
        </authorList>
    </citation>
    <scope>NUCLEOTIDE SEQUENCE [LARGE SCALE GENOMIC DNA]</scope>
    <source>
        <strain evidence="7 8">KACC 23028</strain>
    </source>
</reference>
<dbReference type="Proteomes" id="UP001220377">
    <property type="component" value="Chromosome"/>
</dbReference>
<proteinExistence type="inferred from homology"/>
<dbReference type="EMBL" id="CP117884">
    <property type="protein sequence ID" value="WDF83352.1"/>
    <property type="molecule type" value="Genomic_DNA"/>
</dbReference>
<dbReference type="SUPFAM" id="SSF55729">
    <property type="entry name" value="Acyl-CoA N-acyltransferases (Nat)"/>
    <property type="match status" value="1"/>
</dbReference>
<keyword evidence="2" id="KW-0963">Cytoplasm</keyword>
<evidence type="ECO:0000259" key="6">
    <source>
        <dbReference type="PROSITE" id="PS51186"/>
    </source>
</evidence>
<evidence type="ECO:0000256" key="5">
    <source>
        <dbReference type="SAM" id="MobiDB-lite"/>
    </source>
</evidence>
<evidence type="ECO:0000313" key="8">
    <source>
        <dbReference type="Proteomes" id="UP001220377"/>
    </source>
</evidence>
<dbReference type="PANTHER" id="PTHR43420">
    <property type="entry name" value="ACETYLTRANSFERASE"/>
    <property type="match status" value="1"/>
</dbReference>
<evidence type="ECO:0000256" key="2">
    <source>
        <dbReference type="ARBA" id="ARBA00022490"/>
    </source>
</evidence>
<evidence type="ECO:0000313" key="7">
    <source>
        <dbReference type="EMBL" id="WDF83352.1"/>
    </source>
</evidence>
<comment type="similarity">
    <text evidence="1">Belongs to the acetyltransferase family. RimI subfamily.</text>
</comment>
<dbReference type="EC" id="2.3.1.266" evidence="7"/>
<dbReference type="Pfam" id="PF00583">
    <property type="entry name" value="Acetyltransf_1"/>
    <property type="match status" value="1"/>
</dbReference>
<keyword evidence="7" id="KW-0687">Ribonucleoprotein</keyword>
<organism evidence="7 8">
    <name type="scientific">Lacticaseibacillus pabuli</name>
    <dbReference type="NCBI Taxonomy" id="3025672"/>
    <lineage>
        <taxon>Bacteria</taxon>
        <taxon>Bacillati</taxon>
        <taxon>Bacillota</taxon>
        <taxon>Bacilli</taxon>
        <taxon>Lactobacillales</taxon>
        <taxon>Lactobacillaceae</taxon>
        <taxon>Lacticaseibacillus</taxon>
    </lineage>
</organism>
<sequence>MLKKFREFYNRLFPEPIIYLPQTVEAKDDKYQMRVMRPDDVPTVLSLERSIYLNTPWDKYAFLSEMQKQGRTLYLVCTEEDTDAMVGYIGGFFHGEHAHITILAVAPIWQQRGIGRMMMNLMINFAKQRGCTYLTLEVAVDNAPAIALYHSLGFADGRIRKNYYTEERKDAMDMRKELDSVTAASDEKGDTDNG</sequence>
<dbReference type="NCBIfam" id="TIGR01575">
    <property type="entry name" value="rimI"/>
    <property type="match status" value="1"/>
</dbReference>
<dbReference type="InterPro" id="IPR000182">
    <property type="entry name" value="GNAT_dom"/>
</dbReference>
<dbReference type="PANTHER" id="PTHR43420:SF12">
    <property type="entry name" value="N-ACETYLTRANSFERASE DOMAIN-CONTAINING PROTEIN"/>
    <property type="match status" value="1"/>
</dbReference>
<dbReference type="InterPro" id="IPR016181">
    <property type="entry name" value="Acyl_CoA_acyltransferase"/>
</dbReference>
<dbReference type="CDD" id="cd04301">
    <property type="entry name" value="NAT_SF"/>
    <property type="match status" value="1"/>
</dbReference>
<dbReference type="Gene3D" id="3.40.630.30">
    <property type="match status" value="1"/>
</dbReference>
<dbReference type="InterPro" id="IPR006464">
    <property type="entry name" value="AcTrfase_RimI/Ard1"/>
</dbReference>
<evidence type="ECO:0000256" key="1">
    <source>
        <dbReference type="ARBA" id="ARBA00005395"/>
    </source>
</evidence>
<gene>
    <name evidence="7" type="primary">rimI</name>
    <name evidence="7" type="ORF">PQ472_03695</name>
</gene>
<feature type="region of interest" description="Disordered" evidence="5">
    <location>
        <begin position="175"/>
        <end position="194"/>
    </location>
</feature>